<evidence type="ECO:0000313" key="2">
    <source>
        <dbReference type="EMBL" id="AHJ95782.1"/>
    </source>
</evidence>
<keyword evidence="3" id="KW-1185">Reference proteome</keyword>
<feature type="transmembrane region" description="Helical" evidence="1">
    <location>
        <begin position="63"/>
        <end position="86"/>
    </location>
</feature>
<dbReference type="Proteomes" id="UP000019423">
    <property type="component" value="Chromosome"/>
</dbReference>
<dbReference type="HOGENOM" id="CLU_163323_1_0_10"/>
<name>W8EVM9_9BACT</name>
<reference evidence="2 3" key="1">
    <citation type="submission" date="2014-01" db="EMBL/GenBank/DDBJ databases">
        <title>Complete genome sequence of ionizing-radiation resistance bacterium Hymenobacter swuensis DY53.</title>
        <authorList>
            <person name="Jung J.-H."/>
            <person name="Jeong S.-W."/>
            <person name="Joe M.-H."/>
            <person name="Cho y.-j."/>
            <person name="Kim M.-K."/>
            <person name="Lim S.-Y."/>
        </authorList>
    </citation>
    <scope>NUCLEOTIDE SEQUENCE [LARGE SCALE GENOMIC DNA]</scope>
    <source>
        <strain evidence="2 3">DY53</strain>
    </source>
</reference>
<accession>W8EVM9</accession>
<proteinExistence type="predicted"/>
<dbReference type="AlphaFoldDB" id="W8EVM9"/>
<dbReference type="PATRIC" id="fig|1227739.3.peg.459"/>
<organism evidence="2 3">
    <name type="scientific">Hymenobacter swuensis DY53</name>
    <dbReference type="NCBI Taxonomy" id="1227739"/>
    <lineage>
        <taxon>Bacteria</taxon>
        <taxon>Pseudomonadati</taxon>
        <taxon>Bacteroidota</taxon>
        <taxon>Cytophagia</taxon>
        <taxon>Cytophagales</taxon>
        <taxon>Hymenobacteraceae</taxon>
        <taxon>Hymenobacter</taxon>
    </lineage>
</organism>
<keyword evidence="1" id="KW-0472">Membrane</keyword>
<dbReference type="EMBL" id="CP007145">
    <property type="protein sequence ID" value="AHJ95782.1"/>
    <property type="molecule type" value="Genomic_DNA"/>
</dbReference>
<evidence type="ECO:0000313" key="3">
    <source>
        <dbReference type="Proteomes" id="UP000019423"/>
    </source>
</evidence>
<keyword evidence="1" id="KW-1133">Transmembrane helix</keyword>
<evidence type="ECO:0000256" key="1">
    <source>
        <dbReference type="SAM" id="Phobius"/>
    </source>
</evidence>
<sequence>MLVPACLLLAAWRNPSGGRAFVAGLLGAGLSWWLPATWLTSHGAGLLATRVATLLPLGGSAPLLVLVSGLLAGLVGGLACLSGTWLRQAFAPKAAPQSLL</sequence>
<keyword evidence="1" id="KW-0812">Transmembrane</keyword>
<dbReference type="STRING" id="1227739.Hsw_0187"/>
<feature type="transmembrane region" description="Helical" evidence="1">
    <location>
        <begin position="30"/>
        <end position="51"/>
    </location>
</feature>
<gene>
    <name evidence="2" type="ORF">Hsw_0187</name>
</gene>
<dbReference type="KEGG" id="hsw:Hsw_0187"/>
<protein>
    <submittedName>
        <fullName evidence="2">Uncharacterized protein</fullName>
    </submittedName>
</protein>